<dbReference type="Gene3D" id="3.90.1800.10">
    <property type="entry name" value="RNA polymerase alpha subunit dimerisation domain"/>
    <property type="match status" value="1"/>
</dbReference>
<evidence type="ECO:0000259" key="11">
    <source>
        <dbReference type="SMART" id="SM00663"/>
    </source>
</evidence>
<dbReference type="Pfam" id="PF04560">
    <property type="entry name" value="RNA_pol_Rpb2_7"/>
    <property type="match status" value="1"/>
</dbReference>
<dbReference type="Pfam" id="PF04563">
    <property type="entry name" value="RNA_pol_Rpb2_1"/>
    <property type="match status" value="1"/>
</dbReference>
<dbReference type="SUPFAM" id="SSF64484">
    <property type="entry name" value="beta and beta-prime subunits of DNA dependent RNA-polymerase"/>
    <property type="match status" value="2"/>
</dbReference>
<comment type="similarity">
    <text evidence="10">Belongs to the RNA polymerase beta chain family.</text>
</comment>
<evidence type="ECO:0000256" key="6">
    <source>
        <dbReference type="ARBA" id="ARBA00022723"/>
    </source>
</evidence>
<dbReference type="NCBIfam" id="TIGR02013">
    <property type="entry name" value="rpoB"/>
    <property type="match status" value="1"/>
</dbReference>
<dbReference type="InterPro" id="IPR042102">
    <property type="entry name" value="RNA_pol_Rpb1_3_sf"/>
</dbReference>
<keyword evidence="4 9" id="KW-0808">Transferase</keyword>
<keyword evidence="6" id="KW-0479">Metal-binding</keyword>
<dbReference type="PANTHER" id="PTHR19376">
    <property type="entry name" value="DNA-DIRECTED RNA POLYMERASE"/>
    <property type="match status" value="1"/>
</dbReference>
<dbReference type="InterPro" id="IPR010243">
    <property type="entry name" value="RNA_pol_bsu_bac"/>
</dbReference>
<dbReference type="HAMAP" id="MF_01322">
    <property type="entry name" value="RNApol_bact_RpoC"/>
    <property type="match status" value="1"/>
</dbReference>
<dbReference type="NCBIfam" id="TIGR02386">
    <property type="entry name" value="rpoC_TIGR"/>
    <property type="match status" value="1"/>
</dbReference>
<dbReference type="EC" id="2.7.7.6" evidence="9"/>
<dbReference type="HAMAP" id="MF_01321">
    <property type="entry name" value="RNApol_bact_RpoB"/>
    <property type="match status" value="1"/>
</dbReference>
<dbReference type="Gene3D" id="1.10.40.90">
    <property type="match status" value="1"/>
</dbReference>
<dbReference type="Pfam" id="PF05000">
    <property type="entry name" value="RNA_pol_Rpb1_4"/>
    <property type="match status" value="1"/>
</dbReference>
<dbReference type="InterPro" id="IPR007121">
    <property type="entry name" value="RNA_pol_bsu_CS"/>
</dbReference>
<dbReference type="InterPro" id="IPR037034">
    <property type="entry name" value="RNA_pol_Rpb2_2_sf"/>
</dbReference>
<proteinExistence type="inferred from homology"/>
<dbReference type="Gene3D" id="2.40.270.10">
    <property type="entry name" value="DNA-directed RNA polymerase, subunit 2, domain 6"/>
    <property type="match status" value="2"/>
</dbReference>
<dbReference type="Gene3D" id="2.30.150.10">
    <property type="entry name" value="DNA-directed RNA polymerase, beta subunit, external 1 domain"/>
    <property type="match status" value="1"/>
</dbReference>
<dbReference type="InterPro" id="IPR007645">
    <property type="entry name" value="RNA_pol_Rpb2_3"/>
</dbReference>
<dbReference type="InterPro" id="IPR007066">
    <property type="entry name" value="RNA_pol_Rpb1_3"/>
</dbReference>
<feature type="non-terminal residue" evidence="12">
    <location>
        <position position="2240"/>
    </location>
</feature>
<dbReference type="InterPro" id="IPR007642">
    <property type="entry name" value="RNA_pol_Rpb2_2"/>
</dbReference>
<dbReference type="InterPro" id="IPR044893">
    <property type="entry name" value="RNA_pol_Rpb1_clamp_domain"/>
</dbReference>
<dbReference type="Gene3D" id="1.10.150.390">
    <property type="match status" value="1"/>
</dbReference>
<evidence type="ECO:0000313" key="13">
    <source>
        <dbReference type="Proteomes" id="UP000177564"/>
    </source>
</evidence>
<dbReference type="Gene3D" id="1.10.132.30">
    <property type="match status" value="1"/>
</dbReference>
<dbReference type="InterPro" id="IPR007120">
    <property type="entry name" value="DNA-dir_RNAP_su2_dom"/>
</dbReference>
<dbReference type="InterPro" id="IPR007641">
    <property type="entry name" value="RNA_pol_Rpb2_7"/>
</dbReference>
<dbReference type="PROSITE" id="PS01166">
    <property type="entry name" value="RNA_POL_BETA"/>
    <property type="match status" value="1"/>
</dbReference>
<comment type="similarity">
    <text evidence="2">In the C-terminal section; belongs to the RNA polymerase beta' chain family.</text>
</comment>
<dbReference type="Pfam" id="PF04565">
    <property type="entry name" value="RNA_pol_Rpb2_3"/>
    <property type="match status" value="1"/>
</dbReference>
<dbReference type="Pfam" id="PF04561">
    <property type="entry name" value="RNA_pol_Rpb2_2"/>
    <property type="match status" value="1"/>
</dbReference>
<comment type="similarity">
    <text evidence="9">Belongs to the RNA polymerase beta' chain family.</text>
</comment>
<evidence type="ECO:0000256" key="1">
    <source>
        <dbReference type="ARBA" id="ARBA00007616"/>
    </source>
</evidence>
<dbReference type="Pfam" id="PF04998">
    <property type="entry name" value="RNA_pol_Rpb1_5"/>
    <property type="match status" value="1"/>
</dbReference>
<dbReference type="GO" id="GO:0000428">
    <property type="term" value="C:DNA-directed RNA polymerase complex"/>
    <property type="evidence" value="ECO:0007669"/>
    <property type="project" value="UniProtKB-KW"/>
</dbReference>
<dbReference type="InterPro" id="IPR037033">
    <property type="entry name" value="DNA-dir_RNAP_su2_hyb_sf"/>
</dbReference>
<evidence type="ECO:0000256" key="9">
    <source>
        <dbReference type="RuleBase" id="RU004279"/>
    </source>
</evidence>
<dbReference type="InterPro" id="IPR042107">
    <property type="entry name" value="DNA-dir_RNA_pol_bsu_ext_1_sf"/>
</dbReference>
<dbReference type="EMBL" id="MEWU01000023">
    <property type="protein sequence ID" value="OGC83334.1"/>
    <property type="molecule type" value="Genomic_DNA"/>
</dbReference>
<accession>A0A1F4XP19</accession>
<dbReference type="InterPro" id="IPR019462">
    <property type="entry name" value="DNA-dir_RNA_pol_bsu_external_1"/>
</dbReference>
<dbReference type="STRING" id="1797240.A3D68_00495"/>
<dbReference type="Gene3D" id="3.90.1100.10">
    <property type="match status" value="1"/>
</dbReference>
<dbReference type="InterPro" id="IPR014724">
    <property type="entry name" value="RNA_pol_RPB2_OB-fold"/>
</dbReference>
<dbReference type="SMART" id="SM00663">
    <property type="entry name" value="RPOLA_N"/>
    <property type="match status" value="1"/>
</dbReference>
<dbReference type="CDD" id="cd01609">
    <property type="entry name" value="RNAP_beta'_N"/>
    <property type="match status" value="1"/>
</dbReference>
<name>A0A1F4XP19_9BACT</name>
<comment type="caution">
    <text evidence="12">The sequence shown here is derived from an EMBL/GenBank/DDBJ whole genome shotgun (WGS) entry which is preliminary data.</text>
</comment>
<comment type="function">
    <text evidence="9">DNA-dependent RNA polymerase catalyzes the transcription of DNA into RNA using the four ribonucleoside triphosphates as substrates.</text>
</comment>
<dbReference type="Gene3D" id="2.40.50.150">
    <property type="match status" value="1"/>
</dbReference>
<comment type="catalytic activity">
    <reaction evidence="8 9">
        <text>RNA(n) + a ribonucleoside 5'-triphosphate = RNA(n+1) + diphosphate</text>
        <dbReference type="Rhea" id="RHEA:21248"/>
        <dbReference type="Rhea" id="RHEA-COMP:14527"/>
        <dbReference type="Rhea" id="RHEA-COMP:17342"/>
        <dbReference type="ChEBI" id="CHEBI:33019"/>
        <dbReference type="ChEBI" id="CHEBI:61557"/>
        <dbReference type="ChEBI" id="CHEBI:140395"/>
        <dbReference type="EC" id="2.7.7.6"/>
    </reaction>
</comment>
<dbReference type="GO" id="GO:0003677">
    <property type="term" value="F:DNA binding"/>
    <property type="evidence" value="ECO:0007669"/>
    <property type="project" value="InterPro"/>
</dbReference>
<evidence type="ECO:0000256" key="4">
    <source>
        <dbReference type="ARBA" id="ARBA00022679"/>
    </source>
</evidence>
<dbReference type="Gene3D" id="1.10.274.100">
    <property type="entry name" value="RNA polymerase Rpb1, domain 3"/>
    <property type="match status" value="1"/>
</dbReference>
<dbReference type="InterPro" id="IPR038120">
    <property type="entry name" value="Rpb1_funnel_sf"/>
</dbReference>
<dbReference type="CDD" id="cd02655">
    <property type="entry name" value="RNAP_beta'_C"/>
    <property type="match status" value="1"/>
</dbReference>
<dbReference type="Pfam" id="PF04983">
    <property type="entry name" value="RNA_pol_Rpb1_3"/>
    <property type="match status" value="1"/>
</dbReference>
<dbReference type="InterPro" id="IPR045867">
    <property type="entry name" value="DNA-dir_RpoC_beta_prime"/>
</dbReference>
<dbReference type="Pfam" id="PF00562">
    <property type="entry name" value="RNA_pol_Rpb2_6"/>
    <property type="match status" value="1"/>
</dbReference>
<dbReference type="Gene3D" id="3.90.1110.10">
    <property type="entry name" value="RNA polymerase Rpb2, domain 2"/>
    <property type="match status" value="1"/>
</dbReference>
<keyword evidence="5 9" id="KW-0548">Nucleotidyltransferase</keyword>
<dbReference type="Pfam" id="PF00623">
    <property type="entry name" value="RNA_pol_Rpb1_2"/>
    <property type="match status" value="1"/>
</dbReference>
<dbReference type="InterPro" id="IPR012754">
    <property type="entry name" value="DNA-dir_RpoC_beta_prime_bact"/>
</dbReference>
<comment type="subunit">
    <text evidence="10">The RNAP catalytic core consists of 2 alpha, 1 beta, 1 beta' and 1 omega subunit. When a sigma factor is associated with the core the holoenzyme is formed, which can initiate transcription.</text>
</comment>
<dbReference type="Gene3D" id="4.10.860.120">
    <property type="entry name" value="RNA polymerase II, clamp domain"/>
    <property type="match status" value="1"/>
</dbReference>
<feature type="domain" description="RNA polymerase N-terminal" evidence="11">
    <location>
        <begin position="1325"/>
        <end position="1610"/>
    </location>
</feature>
<keyword evidence="7 9" id="KW-0804">Transcription</keyword>
<organism evidence="12 13">
    <name type="scientific">Candidatus Adlerbacteria bacterium RIFCSPHIGHO2_02_FULL_52_17</name>
    <dbReference type="NCBI Taxonomy" id="1797240"/>
    <lineage>
        <taxon>Bacteria</taxon>
        <taxon>Candidatus Adleribacteriota</taxon>
    </lineage>
</organism>
<dbReference type="Pfam" id="PF04997">
    <property type="entry name" value="RNA_pol_Rpb1_1"/>
    <property type="match status" value="1"/>
</dbReference>
<protein>
    <recommendedName>
        <fullName evidence="9 10">Multifunctional fusion protein</fullName>
    </recommendedName>
    <domain>
        <recommendedName>
            <fullName evidence="9">DNA-directed RNA polymerase subunit</fullName>
            <ecNumber evidence="9">2.7.7.6</ecNumber>
        </recommendedName>
    </domain>
    <domain>
        <recommendedName>
            <fullName evidence="10">DNA-directed RNA polymerase subunit beta</fullName>
        </recommendedName>
    </domain>
</protein>
<evidence type="ECO:0000256" key="10">
    <source>
        <dbReference type="RuleBase" id="RU363031"/>
    </source>
</evidence>
<evidence type="ECO:0000256" key="2">
    <source>
        <dbReference type="ARBA" id="ARBA00009839"/>
    </source>
</evidence>
<evidence type="ECO:0000313" key="12">
    <source>
        <dbReference type="EMBL" id="OGC83334.1"/>
    </source>
</evidence>
<dbReference type="Proteomes" id="UP000177564">
    <property type="component" value="Unassembled WGS sequence"/>
</dbReference>
<sequence>MRQQKFFSRFQTPRVETPNLVAAQLDSYNLLLAQGLKDIVKEFTPIKDYSGKKFDLEFLKVEIGEPAFDEHYAKANKLTMSAPVRAIVRLVNKTQNTDKEQEIFLADLPVQTNHGTFVINGVERVIVPQLARSYGVFFTASETKGKRHFGAKLIPARGAWIEIEAGTDGELSVRIDRKRKFPATSLLRILGARFDSDIKSLMGSTQHGKRWADAALEADPAKTVEEAYVEIHRRLRDGDLATAANAREYINSIFSGERYDLSRVGRFRFNQRFNKSLDEKELGRKTLSLDDVVTVFQHVLSLENTPDAQEDNIDHLGSRRVRYVGEMLTARIRVGLTHMKRNIQDRMSTIDAEATMPVMFVNPRPLQARIKEFFTTNQLSQFAQQTNSLEELEHMRTLSALGPGGLTRERAGFEVRDVHPSHYGRLCPIQTPEGPNIGLILRLSTFARLNEFGMIETPYAKVVEGKVLKEIVYLNAAEEEKEAIAHGVTKVGVDGLIVEDTVEVRLGGSPIRIPRDDVRYIDVAPEQPFSIATSMIPFLEHNDANRALMGSNMQKQSTPCVVPEAPLVATGVEERAARDTGRLHFALEDGVVTACDGRRVAVKNAKGKETEYPLVNFVRTNGFTAFHQRPSVSIGQKVKKGDLLADTSTSYQGQLALGQNALVAFMCWSGANYEDAIIISERMVKDSKFSSVHIEEFVCNVRDTKLGPEETTHDIPNVSEAKLKNLDEDGIVRIGSEVRPGDILVGKITPKGETQLTPEERLLRSIFGDKARDVKDSSLRMENGKRGRIIGVKVFSRQLGHNLESGIIKRVHIEVAQLRAVSVGDKLAGRHGNKGVISRILPEEDMPYMEDGRPVDVILTPLGVPSRMNLGQILELHLGLAANTLNYQAICPPFAGATEGEIREELKTAGFNESGKMKLYDGRTGEAFEQDIAVGYMYILKLHHMVEDKIHMRSIGPYSLITQQPLGGKAQGGGQRFGEMEVWALLGYGAAYTLREMLTIKSDDIMGRSAAFDAIVRGERIAHHFAPASFNVLLHTLRGLALDIELMRDGQPVKSGRKTPGAEASEFDAVQIRPASPEKILEWSHGEVTKPETINYRTQRAEKNSLFDEKIFGPEKDYECYCGKYRGIRYKGITCEKCGVEITRAIVRRERMGHVDLAVPVAHVWFLRAIPSRLAMVLGISAGDLEKVVYFAGYIVNAVNKEEKTRIVGELDAEYKTKLKNLQDEKSKEKMKELFLEAKRDIESIQVGTVLDEPKYHRFAIKYGAMFEAGIGAEALYELIRSLDVKKMIAVCEAGLLKAGAAEREKLNKRLAALRAMARANVRPEWLFLTRIPVIPPGLRPMVALDGGRHATSDVNDLYRRVINRNNRLKKLMEIHAPDVILRNEKRILQEAVDALIDNSIRHGGAAYSATTQARTRPLKSLSDNLKGKHGLFRQNLLGKRVDYSGRSVIVVGPELKLNQCGLPKHMALELFRPFVIGKLLEKELAYNIRGAGRLIDEGVPEVWAILEQVIKNKYVLLNRAPTLHRLGIQAFQPVLIEGNAIQLHPLVCPAFNADFDGDQMAVHVPLSTEAQTEAREIMAAHKNILKPGNGEPVVATKLLDILLGSYWMTKEVSGMRGEGMSFHSPNAAILAYDYGNVGFQAKIKVLPSEKEKYAQFGGVLFETTVGRLLFNAIFPSDYPYLNYAIDKKGMAKLVDDLIIRYGLEKVPEILDRIKTFGFRYVTQSGITWSLDDVRVPAEKNNIVIEAQKRSDEVVRNWHDGLLSEEERYRMNIEVWHTAKSEVEKLIPATLRLDGPVSDMLRSGARGSLAQVTQMAGMKGLISSTTGEAIEFPITKSMKEGLTPIEYFITTHGSRKGLSDTALNTAKAGYLTRRLFDVAQDIVVSEDDCGTKDGLYINRESASGIGTFLAQNIEGRFLAADVEGPSADGGKTLYKKGHFITRVDAKHIEEAEVASVYVRSPISCTTRHGLCARCYGADLGTMRPVELGEAVGTVAAQAIGEPGTQLTMRTFHAGGAASIGGDITQGLPRVEEIFERRAPRNPAVVATVGGEVIEIKNDGKEKIIVVVPDIEHKGKKDTMEYTVHFRRVPLVKVGSRVEKGQLLTDGSADLQELFKYAGKEKAQAYIISEIVKIYELQGANISVKHLEVIIRQMFSRVKIKNEGTTELSTGEVIPGSELEIINDRIVGEGGEKASGEGLVMGILDVSLSRVSFLSAASFQNTTRMLIKASIYGAVDTLQGL</sequence>
<dbReference type="Gene3D" id="2.40.40.20">
    <property type="match status" value="1"/>
</dbReference>
<dbReference type="InterPro" id="IPR007083">
    <property type="entry name" value="RNA_pol_Rpb1_4"/>
</dbReference>
<dbReference type="Gene3D" id="2.40.50.100">
    <property type="match status" value="2"/>
</dbReference>
<dbReference type="GO" id="GO:0003899">
    <property type="term" value="F:DNA-directed RNA polymerase activity"/>
    <property type="evidence" value="ECO:0007669"/>
    <property type="project" value="UniProtKB-EC"/>
</dbReference>
<evidence type="ECO:0000256" key="8">
    <source>
        <dbReference type="ARBA" id="ARBA00048552"/>
    </source>
</evidence>
<evidence type="ECO:0000256" key="5">
    <source>
        <dbReference type="ARBA" id="ARBA00022695"/>
    </source>
</evidence>
<dbReference type="Pfam" id="PF10385">
    <property type="entry name" value="RNA_pol_Rpb2_45"/>
    <property type="match status" value="1"/>
</dbReference>
<dbReference type="GO" id="GO:0032549">
    <property type="term" value="F:ribonucleoside binding"/>
    <property type="evidence" value="ECO:0007669"/>
    <property type="project" value="InterPro"/>
</dbReference>
<dbReference type="PANTHER" id="PTHR19376:SF54">
    <property type="entry name" value="DNA-DIRECTED RNA POLYMERASE SUBUNIT BETA"/>
    <property type="match status" value="1"/>
</dbReference>
<dbReference type="InterPro" id="IPR007644">
    <property type="entry name" value="RNA_pol_bsu_protrusion"/>
</dbReference>
<dbReference type="InterPro" id="IPR007081">
    <property type="entry name" value="RNA_pol_Rpb1_5"/>
</dbReference>
<gene>
    <name evidence="12" type="ORF">A3D68_00495</name>
</gene>
<dbReference type="Gene3D" id="1.10.1790.20">
    <property type="match status" value="1"/>
</dbReference>
<comment type="similarity">
    <text evidence="1">In the N-terminal section; belongs to the RNA polymerase beta chain family.</text>
</comment>
<dbReference type="NCBIfam" id="NF001616">
    <property type="entry name" value="PRK00405.1"/>
    <property type="match status" value="1"/>
</dbReference>
<dbReference type="CDD" id="cd00653">
    <property type="entry name" value="RNA_pol_B_RPB2"/>
    <property type="match status" value="1"/>
</dbReference>
<keyword evidence="3 9" id="KW-0240">DNA-directed RNA polymerase</keyword>
<dbReference type="InterPro" id="IPR000722">
    <property type="entry name" value="RNA_pol_asu"/>
</dbReference>
<evidence type="ECO:0000256" key="3">
    <source>
        <dbReference type="ARBA" id="ARBA00022478"/>
    </source>
</evidence>
<dbReference type="InterPro" id="IPR015712">
    <property type="entry name" value="DNA-dir_RNA_pol_su2"/>
</dbReference>
<evidence type="ECO:0000256" key="7">
    <source>
        <dbReference type="ARBA" id="ARBA00023163"/>
    </source>
</evidence>
<dbReference type="GO" id="GO:0006351">
    <property type="term" value="P:DNA-templated transcription"/>
    <property type="evidence" value="ECO:0007669"/>
    <property type="project" value="InterPro"/>
</dbReference>
<dbReference type="InterPro" id="IPR006592">
    <property type="entry name" value="RNA_pol_N"/>
</dbReference>
<dbReference type="InterPro" id="IPR007080">
    <property type="entry name" value="RNA_pol_Rpb1_1"/>
</dbReference>
<reference evidence="12 13" key="1">
    <citation type="journal article" date="2016" name="Nat. Commun.">
        <title>Thousands of microbial genomes shed light on interconnected biogeochemical processes in an aquifer system.</title>
        <authorList>
            <person name="Anantharaman K."/>
            <person name="Brown C.T."/>
            <person name="Hug L.A."/>
            <person name="Sharon I."/>
            <person name="Castelle C.J."/>
            <person name="Probst A.J."/>
            <person name="Thomas B.C."/>
            <person name="Singh A."/>
            <person name="Wilkins M.J."/>
            <person name="Karaoz U."/>
            <person name="Brodie E.L."/>
            <person name="Williams K.H."/>
            <person name="Hubbard S.S."/>
            <person name="Banfield J.F."/>
        </authorList>
    </citation>
    <scope>NUCLEOTIDE SEQUENCE [LARGE SCALE GENOMIC DNA]</scope>
</reference>